<feature type="domain" description="Restriction endonuclease type IV Mrr" evidence="2">
    <location>
        <begin position="100"/>
        <end position="208"/>
    </location>
</feature>
<keyword evidence="3" id="KW-0540">Nuclease</keyword>
<keyword evidence="1" id="KW-0472">Membrane</keyword>
<dbReference type="PANTHER" id="PTHR30015:SF7">
    <property type="entry name" value="TYPE IV METHYL-DIRECTED RESTRICTION ENZYME ECOKMRR"/>
    <property type="match status" value="1"/>
</dbReference>
<dbReference type="GO" id="GO:0015666">
    <property type="term" value="F:restriction endodeoxyribonuclease activity"/>
    <property type="evidence" value="ECO:0007669"/>
    <property type="project" value="TreeGrafter"/>
</dbReference>
<dbReference type="AlphaFoldDB" id="A0A7C1FG39"/>
<dbReference type="Gene3D" id="3.40.1350.10">
    <property type="match status" value="1"/>
</dbReference>
<accession>A0A7C1FG39</accession>
<dbReference type="InterPro" id="IPR007560">
    <property type="entry name" value="Restrct_endonuc_IV_Mrr"/>
</dbReference>
<evidence type="ECO:0000313" key="3">
    <source>
        <dbReference type="EMBL" id="HDX32112.1"/>
    </source>
</evidence>
<keyword evidence="1" id="KW-1133">Transmembrane helix</keyword>
<dbReference type="SUPFAM" id="SSF52980">
    <property type="entry name" value="Restriction endonuclease-like"/>
    <property type="match status" value="1"/>
</dbReference>
<keyword evidence="3" id="KW-0255">Endonuclease</keyword>
<gene>
    <name evidence="3" type="ORF">ENQ20_11575</name>
</gene>
<keyword evidence="3" id="KW-0378">Hydrolase</keyword>
<comment type="caution">
    <text evidence="3">The sequence shown here is derived from an EMBL/GenBank/DDBJ whole genome shotgun (WGS) entry which is preliminary data.</text>
</comment>
<evidence type="ECO:0000256" key="1">
    <source>
        <dbReference type="SAM" id="Phobius"/>
    </source>
</evidence>
<dbReference type="InterPro" id="IPR011335">
    <property type="entry name" value="Restrct_endonuc-II-like"/>
</dbReference>
<proteinExistence type="predicted"/>
<dbReference type="PANTHER" id="PTHR30015">
    <property type="entry name" value="MRR RESTRICTION SYSTEM PROTEIN"/>
    <property type="match status" value="1"/>
</dbReference>
<name>A0A7C1FG39_9CHLR</name>
<reference evidence="3" key="1">
    <citation type="journal article" date="2020" name="mSystems">
        <title>Genome- and Community-Level Interaction Insights into Carbon Utilization and Element Cycling Functions of Hydrothermarchaeota in Hydrothermal Sediment.</title>
        <authorList>
            <person name="Zhou Z."/>
            <person name="Liu Y."/>
            <person name="Xu W."/>
            <person name="Pan J."/>
            <person name="Luo Z.H."/>
            <person name="Li M."/>
        </authorList>
    </citation>
    <scope>NUCLEOTIDE SEQUENCE [LARGE SCALE GENOMIC DNA]</scope>
    <source>
        <strain evidence="3">SpSt-289</strain>
    </source>
</reference>
<dbReference type="EMBL" id="DSMG01000116">
    <property type="protein sequence ID" value="HDX32112.1"/>
    <property type="molecule type" value="Genomic_DNA"/>
</dbReference>
<dbReference type="GO" id="GO:0003677">
    <property type="term" value="F:DNA binding"/>
    <property type="evidence" value="ECO:0007669"/>
    <property type="project" value="InterPro"/>
</dbReference>
<dbReference type="InterPro" id="IPR011856">
    <property type="entry name" value="tRNA_endonuc-like_dom_sf"/>
</dbReference>
<feature type="transmembrane region" description="Helical" evidence="1">
    <location>
        <begin position="27"/>
        <end position="48"/>
    </location>
</feature>
<dbReference type="InterPro" id="IPR052906">
    <property type="entry name" value="Type_IV_Methyl-Rstrct_Enzyme"/>
</dbReference>
<dbReference type="Pfam" id="PF04471">
    <property type="entry name" value="Mrr_cat"/>
    <property type="match status" value="1"/>
</dbReference>
<keyword evidence="1" id="KW-0812">Transmembrane</keyword>
<organism evidence="3">
    <name type="scientific">Caldilinea aerophila</name>
    <dbReference type="NCBI Taxonomy" id="133453"/>
    <lineage>
        <taxon>Bacteria</taxon>
        <taxon>Bacillati</taxon>
        <taxon>Chloroflexota</taxon>
        <taxon>Caldilineae</taxon>
        <taxon>Caldilineales</taxon>
        <taxon>Caldilineaceae</taxon>
        <taxon>Caldilinea</taxon>
    </lineage>
</organism>
<sequence length="211" mass="23795">MSQRTFFLNHVPRKFSTPQRRPQVGPLLWLGSVLWLLAYGGLGFLLWLEGVTQWRTLHTLLLVSSIVLGVAVGIGWYQALTQKRRVGNRWKALSQEQLMALTPSEFEDYVAERLFVRRGFQVLNVRDTKDGGVDVLVTDSLGQKAIVQCKRYRNTVGAGIVRELYGTMIHEGATYGYLVTSGLISEEARRWAAGKPIQLIDGYQLAELSKK</sequence>
<evidence type="ECO:0000259" key="2">
    <source>
        <dbReference type="Pfam" id="PF04471"/>
    </source>
</evidence>
<dbReference type="GO" id="GO:0009307">
    <property type="term" value="P:DNA restriction-modification system"/>
    <property type="evidence" value="ECO:0007669"/>
    <property type="project" value="InterPro"/>
</dbReference>
<protein>
    <submittedName>
        <fullName evidence="3">Restriction endonuclease</fullName>
    </submittedName>
</protein>
<feature type="transmembrane region" description="Helical" evidence="1">
    <location>
        <begin position="60"/>
        <end position="80"/>
    </location>
</feature>